<feature type="chain" id="PRO_5021965927" evidence="1">
    <location>
        <begin position="20"/>
        <end position="349"/>
    </location>
</feature>
<reference evidence="2 3" key="1">
    <citation type="submission" date="2019-06" db="EMBL/GenBank/DDBJ databases">
        <title>Sorghum-associated microbial communities from plants grown in Nebraska, USA.</title>
        <authorList>
            <person name="Schachtman D."/>
        </authorList>
    </citation>
    <scope>NUCLEOTIDE SEQUENCE [LARGE SCALE GENOMIC DNA]</scope>
    <source>
        <strain evidence="2 3">1209</strain>
    </source>
</reference>
<dbReference type="OrthoDB" id="9793307at2"/>
<comment type="caution">
    <text evidence="2">The sequence shown here is derived from an EMBL/GenBank/DDBJ whole genome shotgun (WGS) entry which is preliminary data.</text>
</comment>
<protein>
    <submittedName>
        <fullName evidence="2">Uncharacterized protein</fullName>
    </submittedName>
</protein>
<name>A0A561PNN8_9BACT</name>
<evidence type="ECO:0000313" key="2">
    <source>
        <dbReference type="EMBL" id="TWF39726.1"/>
    </source>
</evidence>
<evidence type="ECO:0000313" key="3">
    <source>
        <dbReference type="Proteomes" id="UP000320811"/>
    </source>
</evidence>
<evidence type="ECO:0000256" key="1">
    <source>
        <dbReference type="SAM" id="SignalP"/>
    </source>
</evidence>
<gene>
    <name evidence="2" type="ORF">FHW36_105165</name>
</gene>
<organism evidence="2 3">
    <name type="scientific">Chitinophaga polysaccharea</name>
    <dbReference type="NCBI Taxonomy" id="1293035"/>
    <lineage>
        <taxon>Bacteria</taxon>
        <taxon>Pseudomonadati</taxon>
        <taxon>Bacteroidota</taxon>
        <taxon>Chitinophagia</taxon>
        <taxon>Chitinophagales</taxon>
        <taxon>Chitinophagaceae</taxon>
        <taxon>Chitinophaga</taxon>
    </lineage>
</organism>
<proteinExistence type="predicted"/>
<accession>A0A561PNN8</accession>
<dbReference type="Proteomes" id="UP000320811">
    <property type="component" value="Unassembled WGS sequence"/>
</dbReference>
<sequence>MKCIVSLALSSLFCLHVMAQNKLEPTGNAGIGTTAPVEKLEISSPGLSNIQLTHTSDVLAPVGAIKFNMAGTEVGRLEVERTVATARQSVMKFSVKGPSSMIEAMRMYNNGYIGIGETAPDARLTVSGDPGTLIAKFIQNNVPTTDASLSVKNATSSPGVFIPNLTGRTSMPGRSFGLYITGEAEDVLPASDASVAAVIVDGRTKTSTRLTTNNVLAVNSAGVNLMQVKGDGSVGIGTTDTKGYKLAVNGSGVFTRVVVKAYNNWPDFVFERDYQLPTLGEMEAYVRTHKHLPEIPSASEVAEKGLDLGEMNQQLLKKVEEQMLYMIEMNKQITALSQEVQELKKKIAQ</sequence>
<dbReference type="AlphaFoldDB" id="A0A561PNN8"/>
<dbReference type="EMBL" id="VIWO01000005">
    <property type="protein sequence ID" value="TWF39726.1"/>
    <property type="molecule type" value="Genomic_DNA"/>
</dbReference>
<keyword evidence="1" id="KW-0732">Signal</keyword>
<feature type="signal peptide" evidence="1">
    <location>
        <begin position="1"/>
        <end position="19"/>
    </location>
</feature>
<dbReference type="RefSeq" id="WP_145670915.1">
    <property type="nucleotide sequence ID" value="NZ_VIWO01000005.1"/>
</dbReference>
<keyword evidence="3" id="KW-1185">Reference proteome</keyword>